<evidence type="ECO:0000256" key="2">
    <source>
        <dbReference type="ARBA" id="ARBA00023172"/>
    </source>
</evidence>
<dbReference type="GO" id="GO:0015074">
    <property type="term" value="P:DNA integration"/>
    <property type="evidence" value="ECO:0007669"/>
    <property type="project" value="InterPro"/>
</dbReference>
<dbReference type="GO" id="GO:0006310">
    <property type="term" value="P:DNA recombination"/>
    <property type="evidence" value="ECO:0007669"/>
    <property type="project" value="UniProtKB-KW"/>
</dbReference>
<evidence type="ECO:0008006" key="4">
    <source>
        <dbReference type="Google" id="ProtNLM"/>
    </source>
</evidence>
<dbReference type="InterPro" id="IPR010998">
    <property type="entry name" value="Integrase_recombinase_N"/>
</dbReference>
<dbReference type="InterPro" id="IPR011010">
    <property type="entry name" value="DNA_brk_join_enz"/>
</dbReference>
<feature type="non-terminal residue" evidence="3">
    <location>
        <position position="236"/>
    </location>
</feature>
<evidence type="ECO:0000256" key="1">
    <source>
        <dbReference type="ARBA" id="ARBA00023125"/>
    </source>
</evidence>
<protein>
    <recommendedName>
        <fullName evidence="4">Core-binding (CB) domain-containing protein</fullName>
    </recommendedName>
</protein>
<organism evidence="3">
    <name type="scientific">marine metagenome</name>
    <dbReference type="NCBI Taxonomy" id="408172"/>
    <lineage>
        <taxon>unclassified sequences</taxon>
        <taxon>metagenomes</taxon>
        <taxon>ecological metagenomes</taxon>
    </lineage>
</organism>
<keyword evidence="1" id="KW-0238">DNA-binding</keyword>
<dbReference type="AlphaFoldDB" id="A0A382PEQ1"/>
<dbReference type="Gene3D" id="1.10.150.130">
    <property type="match status" value="1"/>
</dbReference>
<dbReference type="InterPro" id="IPR013762">
    <property type="entry name" value="Integrase-like_cat_sf"/>
</dbReference>
<proteinExistence type="predicted"/>
<reference evidence="3" key="1">
    <citation type="submission" date="2018-05" db="EMBL/GenBank/DDBJ databases">
        <authorList>
            <person name="Lanie J.A."/>
            <person name="Ng W.-L."/>
            <person name="Kazmierczak K.M."/>
            <person name="Andrzejewski T.M."/>
            <person name="Davidsen T.M."/>
            <person name="Wayne K.J."/>
            <person name="Tettelin H."/>
            <person name="Glass J.I."/>
            <person name="Rusch D."/>
            <person name="Podicherti R."/>
            <person name="Tsui H.-C.T."/>
            <person name="Winkler M.E."/>
        </authorList>
    </citation>
    <scope>NUCLEOTIDE SEQUENCE</scope>
</reference>
<sequence length="236" mass="27258">MPRQTRQKTRYSGVFVVDLSSGDQTFYIRFKKDGKLIEERAGRKKQGMTGAKANQLRVDRMAGKSETNAEKRERLLFQAGRLRIGGLWKEYLRHKGGKLKGFRTDENRYQNHLSKSFGKKFTDDLVPLDIDKLESTIAKTHAAKTVGNVLELLRRIINFGIAKQLCPPLTFKIRIPSVDNQRIEVLTDEQFSNLNEVWDEYPDQHIVNMHKLIAWTGMRPAEPCKLKWKNIDSELG</sequence>
<dbReference type="EMBL" id="UINC01106492">
    <property type="protein sequence ID" value="SVC71198.1"/>
    <property type="molecule type" value="Genomic_DNA"/>
</dbReference>
<evidence type="ECO:0000313" key="3">
    <source>
        <dbReference type="EMBL" id="SVC71198.1"/>
    </source>
</evidence>
<keyword evidence="2" id="KW-0233">DNA recombination</keyword>
<name>A0A382PEQ1_9ZZZZ</name>
<gene>
    <name evidence="3" type="ORF">METZ01_LOCUS324052</name>
</gene>
<accession>A0A382PEQ1</accession>
<dbReference type="Gene3D" id="1.10.443.10">
    <property type="entry name" value="Intergrase catalytic core"/>
    <property type="match status" value="1"/>
</dbReference>
<dbReference type="GO" id="GO:0003677">
    <property type="term" value="F:DNA binding"/>
    <property type="evidence" value="ECO:0007669"/>
    <property type="project" value="UniProtKB-KW"/>
</dbReference>
<dbReference type="SUPFAM" id="SSF56349">
    <property type="entry name" value="DNA breaking-rejoining enzymes"/>
    <property type="match status" value="1"/>
</dbReference>